<keyword evidence="8" id="KW-0411">Iron-sulfur</keyword>
<dbReference type="Pfam" id="PF04055">
    <property type="entry name" value="Radical_SAM"/>
    <property type="match status" value="1"/>
</dbReference>
<dbReference type="InterPro" id="IPR020612">
    <property type="entry name" value="Methylthiotransferase_CS"/>
</dbReference>
<gene>
    <name evidence="11" type="ORF">ENS15_06225</name>
</gene>
<evidence type="ECO:0000256" key="7">
    <source>
        <dbReference type="ARBA" id="ARBA00023004"/>
    </source>
</evidence>
<dbReference type="EMBL" id="DSTT01000005">
    <property type="protein sequence ID" value="HFK24225.1"/>
    <property type="molecule type" value="Genomic_DNA"/>
</dbReference>
<name>A0A7C3N9N4_UNCW3</name>
<protein>
    <submittedName>
        <fullName evidence="11">MiaB/RimO family radical SAM methylthiotransferase</fullName>
        <ecNumber evidence="11">2.8.4.-</ecNumber>
    </submittedName>
</protein>
<keyword evidence="6" id="KW-0479">Metal-binding</keyword>
<dbReference type="InterPro" id="IPR005839">
    <property type="entry name" value="Methylthiotransferase"/>
</dbReference>
<dbReference type="SMART" id="SM00729">
    <property type="entry name" value="Elp3"/>
    <property type="match status" value="1"/>
</dbReference>
<keyword evidence="5" id="KW-0949">S-adenosyl-L-methionine</keyword>
<organism evidence="11">
    <name type="scientific">candidate division WOR-3 bacterium</name>
    <dbReference type="NCBI Taxonomy" id="2052148"/>
    <lineage>
        <taxon>Bacteria</taxon>
        <taxon>Bacteria division WOR-3</taxon>
    </lineage>
</organism>
<dbReference type="PROSITE" id="PS01278">
    <property type="entry name" value="MTTASE_RADICAL"/>
    <property type="match status" value="1"/>
</dbReference>
<dbReference type="PROSITE" id="PS51918">
    <property type="entry name" value="RADICAL_SAM"/>
    <property type="match status" value="1"/>
</dbReference>
<comment type="cofactor">
    <cofactor evidence="1">
        <name>[4Fe-4S] cluster</name>
        <dbReference type="ChEBI" id="CHEBI:49883"/>
    </cofactor>
</comment>
<dbReference type="InterPro" id="IPR038135">
    <property type="entry name" value="Methylthiotransferase_N_sf"/>
</dbReference>
<dbReference type="PANTHER" id="PTHR43837">
    <property type="entry name" value="RIBOSOMAL PROTEIN S12 METHYLTHIOTRANSFERASE RIMO"/>
    <property type="match status" value="1"/>
</dbReference>
<dbReference type="PANTHER" id="PTHR43837:SF1">
    <property type="entry name" value="RIBOSOMAL PROTEIN US12 METHYLTHIOTRANSFERASE RIMO"/>
    <property type="match status" value="1"/>
</dbReference>
<evidence type="ECO:0000256" key="8">
    <source>
        <dbReference type="ARBA" id="ARBA00023014"/>
    </source>
</evidence>
<dbReference type="InterPro" id="IPR006638">
    <property type="entry name" value="Elp3/MiaA/NifB-like_rSAM"/>
</dbReference>
<dbReference type="GO" id="GO:0006400">
    <property type="term" value="P:tRNA modification"/>
    <property type="evidence" value="ECO:0007669"/>
    <property type="project" value="InterPro"/>
</dbReference>
<dbReference type="InterPro" id="IPR005840">
    <property type="entry name" value="Ribosomal_uS12_MeSTrfase_RimO"/>
</dbReference>
<dbReference type="InterPro" id="IPR023404">
    <property type="entry name" value="rSAM_horseshoe"/>
</dbReference>
<evidence type="ECO:0000259" key="9">
    <source>
        <dbReference type="PROSITE" id="PS51449"/>
    </source>
</evidence>
<dbReference type="GO" id="GO:0046872">
    <property type="term" value="F:metal ion binding"/>
    <property type="evidence" value="ECO:0007669"/>
    <property type="project" value="UniProtKB-KW"/>
</dbReference>
<dbReference type="SFLD" id="SFLDS00029">
    <property type="entry name" value="Radical_SAM"/>
    <property type="match status" value="1"/>
</dbReference>
<dbReference type="SUPFAM" id="SSF102114">
    <property type="entry name" value="Radical SAM enzymes"/>
    <property type="match status" value="1"/>
</dbReference>
<dbReference type="Gene3D" id="3.40.50.12160">
    <property type="entry name" value="Methylthiotransferase, N-terminal domain"/>
    <property type="match status" value="1"/>
</dbReference>
<evidence type="ECO:0000256" key="1">
    <source>
        <dbReference type="ARBA" id="ARBA00001966"/>
    </source>
</evidence>
<dbReference type="CDD" id="cd01335">
    <property type="entry name" value="Radical_SAM"/>
    <property type="match status" value="1"/>
</dbReference>
<proteinExistence type="predicted"/>
<accession>A0A7C3N9N4</accession>
<evidence type="ECO:0000313" key="11">
    <source>
        <dbReference type="EMBL" id="HFK24225.1"/>
    </source>
</evidence>
<dbReference type="Pfam" id="PF00919">
    <property type="entry name" value="UPF0004"/>
    <property type="match status" value="1"/>
</dbReference>
<dbReference type="InterPro" id="IPR058240">
    <property type="entry name" value="rSAM_sf"/>
</dbReference>
<dbReference type="InterPro" id="IPR013848">
    <property type="entry name" value="Methylthiotransferase_N"/>
</dbReference>
<evidence type="ECO:0000256" key="5">
    <source>
        <dbReference type="ARBA" id="ARBA00022691"/>
    </source>
</evidence>
<comment type="caution">
    <text evidence="11">The sequence shown here is derived from an EMBL/GenBank/DDBJ whole genome shotgun (WGS) entry which is preliminary data.</text>
</comment>
<dbReference type="PROSITE" id="PS51449">
    <property type="entry name" value="MTTASE_N"/>
    <property type="match status" value="1"/>
</dbReference>
<dbReference type="GO" id="GO:0051539">
    <property type="term" value="F:4 iron, 4 sulfur cluster binding"/>
    <property type="evidence" value="ECO:0007669"/>
    <property type="project" value="UniProtKB-KW"/>
</dbReference>
<reference evidence="11" key="1">
    <citation type="journal article" date="2020" name="mSystems">
        <title>Genome- and Community-Level Interaction Insights into Carbon Utilization and Element Cycling Functions of Hydrothermarchaeota in Hydrothermal Sediment.</title>
        <authorList>
            <person name="Zhou Z."/>
            <person name="Liu Y."/>
            <person name="Xu W."/>
            <person name="Pan J."/>
            <person name="Luo Z.H."/>
            <person name="Li M."/>
        </authorList>
    </citation>
    <scope>NUCLEOTIDE SEQUENCE [LARGE SCALE GENOMIC DNA]</scope>
    <source>
        <strain evidence="11">SpSt-464</strain>
    </source>
</reference>
<dbReference type="SFLD" id="SFLDG01082">
    <property type="entry name" value="B12-binding_domain_containing"/>
    <property type="match status" value="1"/>
</dbReference>
<dbReference type="InterPro" id="IPR007197">
    <property type="entry name" value="rSAM"/>
</dbReference>
<dbReference type="AlphaFoldDB" id="A0A7C3N9N4"/>
<evidence type="ECO:0000259" key="10">
    <source>
        <dbReference type="PROSITE" id="PS51918"/>
    </source>
</evidence>
<dbReference type="Gene3D" id="3.80.30.20">
    <property type="entry name" value="tm_1862 like domain"/>
    <property type="match status" value="1"/>
</dbReference>
<evidence type="ECO:0000256" key="2">
    <source>
        <dbReference type="ARBA" id="ARBA00022485"/>
    </source>
</evidence>
<dbReference type="EC" id="2.8.4.-" evidence="11"/>
<evidence type="ECO:0000256" key="6">
    <source>
        <dbReference type="ARBA" id="ARBA00022723"/>
    </source>
</evidence>
<dbReference type="NCBIfam" id="TIGR00089">
    <property type="entry name" value="MiaB/RimO family radical SAM methylthiotransferase"/>
    <property type="match status" value="1"/>
</dbReference>
<dbReference type="GO" id="GO:0035599">
    <property type="term" value="F:aspartic acid methylthiotransferase activity"/>
    <property type="evidence" value="ECO:0007669"/>
    <property type="project" value="TreeGrafter"/>
</dbReference>
<feature type="domain" description="Radical SAM core" evidence="10">
    <location>
        <begin position="138"/>
        <end position="360"/>
    </location>
</feature>
<sequence length="424" mass="49942">MKNKKKYSFFPLTLGCSKNQVDMEYLLGEIKKKGHIIVGDLDKADFVLLNTCSFIQDARLESEKVAKKLSKRKKVILLGCYVQMYREKVFKIFPNINLFFGTESGKFTKNILENLERSEEILKVNGNENIFYSLERYPLNRFHTYIKISEGCIRRCSFCNIPMIRGKLRSKKIDEILKEVEKLVNMGFQEFEIISEDTSLYGIDLYKKKMILKLIESLNRNFTDKKFRLLYVYPDKSIYDIVSAVKESKSFIKYIDVPFQHVSKNVLRSMNREKIDVEEISKMIKNMGLTLRSSFIVGFPEEKEKDFNMLKDYIKKGYVDKLGLFIYSNENDKIEDTVDYSKKIERFNSLININRKIALKNMKEKIGKFHEAVFYYSDGKFTYGRLLEDAPDIDDIIISKDIKLQKFESIKVKVKDVKDYCYIC</sequence>
<keyword evidence="7" id="KW-0408">Iron</keyword>
<keyword evidence="4 11" id="KW-0808">Transferase</keyword>
<feature type="domain" description="MTTase N-terminal" evidence="9">
    <location>
        <begin position="7"/>
        <end position="117"/>
    </location>
</feature>
<evidence type="ECO:0000256" key="3">
    <source>
        <dbReference type="ARBA" id="ARBA00022490"/>
    </source>
</evidence>
<keyword evidence="2" id="KW-0004">4Fe-4S</keyword>
<evidence type="ECO:0000256" key="4">
    <source>
        <dbReference type="ARBA" id="ARBA00022679"/>
    </source>
</evidence>
<dbReference type="GO" id="GO:0005829">
    <property type="term" value="C:cytosol"/>
    <property type="evidence" value="ECO:0007669"/>
    <property type="project" value="TreeGrafter"/>
</dbReference>
<keyword evidence="3" id="KW-0963">Cytoplasm</keyword>